<evidence type="ECO:0000313" key="3">
    <source>
        <dbReference type="Proteomes" id="UP001164929"/>
    </source>
</evidence>
<keyword evidence="1" id="KW-0732">Signal</keyword>
<name>A0AAD6WB38_9ROSI</name>
<keyword evidence="3" id="KW-1185">Reference proteome</keyword>
<sequence>MSFFVAAFFIVPATVFLARNKVPYSFSEMVDIDGGEAEKIVAAESSNCRHLSSSLVVSWMWPANSKMGQDWIYLFCNFLWALNCGREDRSGNGVQHGGQVALASV</sequence>
<proteinExistence type="predicted"/>
<organism evidence="2 3">
    <name type="scientific">Populus alba x Populus x berolinensis</name>
    <dbReference type="NCBI Taxonomy" id="444605"/>
    <lineage>
        <taxon>Eukaryota</taxon>
        <taxon>Viridiplantae</taxon>
        <taxon>Streptophyta</taxon>
        <taxon>Embryophyta</taxon>
        <taxon>Tracheophyta</taxon>
        <taxon>Spermatophyta</taxon>
        <taxon>Magnoliopsida</taxon>
        <taxon>eudicotyledons</taxon>
        <taxon>Gunneridae</taxon>
        <taxon>Pentapetalae</taxon>
        <taxon>rosids</taxon>
        <taxon>fabids</taxon>
        <taxon>Malpighiales</taxon>
        <taxon>Salicaceae</taxon>
        <taxon>Saliceae</taxon>
        <taxon>Populus</taxon>
    </lineage>
</organism>
<dbReference type="AlphaFoldDB" id="A0AAD6WB38"/>
<accession>A0AAD6WB38</accession>
<comment type="caution">
    <text evidence="2">The sequence shown here is derived from an EMBL/GenBank/DDBJ whole genome shotgun (WGS) entry which is preliminary data.</text>
</comment>
<feature type="chain" id="PRO_5042082734" evidence="1">
    <location>
        <begin position="19"/>
        <end position="105"/>
    </location>
</feature>
<evidence type="ECO:0000256" key="1">
    <source>
        <dbReference type="SAM" id="SignalP"/>
    </source>
</evidence>
<dbReference type="EMBL" id="JAQIZT010000002">
    <property type="protein sequence ID" value="KAJ7006215.1"/>
    <property type="molecule type" value="Genomic_DNA"/>
</dbReference>
<dbReference type="Proteomes" id="UP001164929">
    <property type="component" value="Chromosome 2"/>
</dbReference>
<gene>
    <name evidence="2" type="ORF">NC653_005541</name>
</gene>
<reference evidence="2" key="1">
    <citation type="journal article" date="2023" name="Mol. Ecol. Resour.">
        <title>Chromosome-level genome assembly of a triploid poplar Populus alba 'Berolinensis'.</title>
        <authorList>
            <person name="Chen S."/>
            <person name="Yu Y."/>
            <person name="Wang X."/>
            <person name="Wang S."/>
            <person name="Zhang T."/>
            <person name="Zhou Y."/>
            <person name="He R."/>
            <person name="Meng N."/>
            <person name="Wang Y."/>
            <person name="Liu W."/>
            <person name="Liu Z."/>
            <person name="Liu J."/>
            <person name="Guo Q."/>
            <person name="Huang H."/>
            <person name="Sederoff R.R."/>
            <person name="Wang G."/>
            <person name="Qu G."/>
            <person name="Chen S."/>
        </authorList>
    </citation>
    <scope>NUCLEOTIDE SEQUENCE</scope>
    <source>
        <strain evidence="2">SC-2020</strain>
    </source>
</reference>
<protein>
    <submittedName>
        <fullName evidence="2">Uncharacterized protein</fullName>
    </submittedName>
</protein>
<evidence type="ECO:0000313" key="2">
    <source>
        <dbReference type="EMBL" id="KAJ7006215.1"/>
    </source>
</evidence>
<feature type="signal peptide" evidence="1">
    <location>
        <begin position="1"/>
        <end position="18"/>
    </location>
</feature>